<dbReference type="EMBL" id="PGOL01000571">
    <property type="protein sequence ID" value="PKI68079.1"/>
    <property type="molecule type" value="Genomic_DNA"/>
</dbReference>
<name>A0A2I0KI01_PUNGR</name>
<feature type="compositionally biased region" description="Basic and acidic residues" evidence="1">
    <location>
        <begin position="47"/>
        <end position="56"/>
    </location>
</feature>
<protein>
    <submittedName>
        <fullName evidence="2">Uncharacterized protein</fullName>
    </submittedName>
</protein>
<proteinExistence type="predicted"/>
<evidence type="ECO:0000313" key="2">
    <source>
        <dbReference type="EMBL" id="PKI68079.1"/>
    </source>
</evidence>
<accession>A0A2I0KI01</accession>
<evidence type="ECO:0000313" key="3">
    <source>
        <dbReference type="Proteomes" id="UP000233551"/>
    </source>
</evidence>
<sequence length="107" mass="11728">MVTSIHQSTAHKLEPSAKLVPFRIVFLNSPFRIRYSGVGLLSCVKVEEGSTEDKKRTDRRRWPQLRPSPTQLGSAVTSVGTAIEATAPLIGVGDDPIMAADPNWGKW</sequence>
<keyword evidence="3" id="KW-1185">Reference proteome</keyword>
<organism evidence="2 3">
    <name type="scientific">Punica granatum</name>
    <name type="common">Pomegranate</name>
    <dbReference type="NCBI Taxonomy" id="22663"/>
    <lineage>
        <taxon>Eukaryota</taxon>
        <taxon>Viridiplantae</taxon>
        <taxon>Streptophyta</taxon>
        <taxon>Embryophyta</taxon>
        <taxon>Tracheophyta</taxon>
        <taxon>Spermatophyta</taxon>
        <taxon>Magnoliopsida</taxon>
        <taxon>eudicotyledons</taxon>
        <taxon>Gunneridae</taxon>
        <taxon>Pentapetalae</taxon>
        <taxon>rosids</taxon>
        <taxon>malvids</taxon>
        <taxon>Myrtales</taxon>
        <taxon>Lythraceae</taxon>
        <taxon>Punica</taxon>
    </lineage>
</organism>
<dbReference type="AlphaFoldDB" id="A0A2I0KI01"/>
<comment type="caution">
    <text evidence="2">The sequence shown here is derived from an EMBL/GenBank/DDBJ whole genome shotgun (WGS) entry which is preliminary data.</text>
</comment>
<reference evidence="2 3" key="1">
    <citation type="submission" date="2017-11" db="EMBL/GenBank/DDBJ databases">
        <title>De-novo sequencing of pomegranate (Punica granatum L.) genome.</title>
        <authorList>
            <person name="Akparov Z."/>
            <person name="Amiraslanov A."/>
            <person name="Hajiyeva S."/>
            <person name="Abbasov M."/>
            <person name="Kaur K."/>
            <person name="Hamwieh A."/>
            <person name="Solovyev V."/>
            <person name="Salamov A."/>
            <person name="Braich B."/>
            <person name="Kosarev P."/>
            <person name="Mahmoud A."/>
            <person name="Hajiyev E."/>
            <person name="Babayeva S."/>
            <person name="Izzatullayeva V."/>
            <person name="Mammadov A."/>
            <person name="Mammadov A."/>
            <person name="Sharifova S."/>
            <person name="Ojaghi J."/>
            <person name="Eynullazada K."/>
            <person name="Bayramov B."/>
            <person name="Abdulazimova A."/>
            <person name="Shahmuradov I."/>
        </authorList>
    </citation>
    <scope>NUCLEOTIDE SEQUENCE [LARGE SCALE GENOMIC DNA]</scope>
    <source>
        <strain evidence="3">cv. AG2017</strain>
        <tissue evidence="2">Leaf</tissue>
    </source>
</reference>
<dbReference type="Proteomes" id="UP000233551">
    <property type="component" value="Unassembled WGS sequence"/>
</dbReference>
<gene>
    <name evidence="2" type="ORF">CRG98_011675</name>
</gene>
<evidence type="ECO:0000256" key="1">
    <source>
        <dbReference type="SAM" id="MobiDB-lite"/>
    </source>
</evidence>
<feature type="region of interest" description="Disordered" evidence="1">
    <location>
        <begin position="47"/>
        <end position="73"/>
    </location>
</feature>